<evidence type="ECO:0000313" key="4">
    <source>
        <dbReference type="EMBL" id="KPI83403.1"/>
    </source>
</evidence>
<feature type="compositionally biased region" description="Acidic residues" evidence="1">
    <location>
        <begin position="1393"/>
        <end position="1403"/>
    </location>
</feature>
<dbReference type="Proteomes" id="UP000038009">
    <property type="component" value="Unassembled WGS sequence"/>
</dbReference>
<dbReference type="CDD" id="cd06127">
    <property type="entry name" value="DEDDh"/>
    <property type="match status" value="1"/>
</dbReference>
<dbReference type="PRINTS" id="PR00868">
    <property type="entry name" value="DNAPOLI"/>
</dbReference>
<dbReference type="InterPro" id="IPR012337">
    <property type="entry name" value="RNaseH-like_sf"/>
</dbReference>
<feature type="domain" description="DNA-directed DNA polymerase family A palm" evidence="3">
    <location>
        <begin position="1077"/>
        <end position="1300"/>
    </location>
</feature>
<dbReference type="SUPFAM" id="SSF56672">
    <property type="entry name" value="DNA/RNA polymerases"/>
    <property type="match status" value="1"/>
</dbReference>
<dbReference type="Pfam" id="PF00476">
    <property type="entry name" value="DNA_pol_A"/>
    <property type="match status" value="1"/>
</dbReference>
<dbReference type="PANTHER" id="PTHR10133:SF40">
    <property type="entry name" value="DNA POLYMERASE I PROTEIN B, PUTATIVE-RELATED"/>
    <property type="match status" value="1"/>
</dbReference>
<dbReference type="GO" id="GO:0003887">
    <property type="term" value="F:DNA-directed DNA polymerase activity"/>
    <property type="evidence" value="ECO:0007669"/>
    <property type="project" value="InterPro"/>
</dbReference>
<dbReference type="SMART" id="SM00482">
    <property type="entry name" value="POLAc"/>
    <property type="match status" value="1"/>
</dbReference>
<dbReference type="Gene3D" id="3.30.70.370">
    <property type="match status" value="1"/>
</dbReference>
<dbReference type="OrthoDB" id="10250935at2759"/>
<comment type="caution">
    <text evidence="4">The sequence shown here is derived from an EMBL/GenBank/DDBJ whole genome shotgun (WGS) entry which is preliminary data.</text>
</comment>
<sequence length="1412" mass="158025">MQSLVKAQTALVKGRRPAADAAADYAEFFRIPISLDSGIERSTQEYFEGLKREVASQQESLTVRDQQKRFGQTDDVPIFLVGYHFKSKVFTLFSITADKIVCTVGVGANTSDEWTIADDIMLHTGGSSQFVLLSVAETTQERKALVEPLQKLSDMLRSSGLQPVVHVDTHELCSSMRLNPPSPREVTAHAISGVSPTPLTQPWFQAHWAFLRTVACRAAPADPLHTVGAYVLPRYDVYVIHLVRAGSRGLNVSLWDPVRRRHYSAKGMLSDVLACLFDTRSTRMILLPTNRTDRASLFRCRAAVTKNKYQCVVVFASEVNEAMRGAYQSSPSRYWDTLKECTKWLDADLLFNIYITAGNTLRSYQKKALADSKERNYLEQLAPTQESTLATPQKVSNWVKNFTSPKRVAAEKAEVRHYTKYIVVSYMATDNLVYAQPMNPVARENYVLSACLTDYTGRTVEPWCVYSSRGQFCLPKLDDYQVLVTHDAKTFLLLLWQDTELQAFLRRGGRVWCVTLAEYLLEAQRCVTGKNGLDDLALRHGALLPPSSRIGTSNDRLPFAFHQRFLLLATPAVVKIFSAQLTRSCEQCQTISLAHRMDALLAMASMEWSGIYVDAEETTRQAASLRNATAVLDRALAAYTPPEVPQEMQELFDWRSLQQMHAFFFGGTIDLGYNGGSRDSHLWTSNLVHLCHKYGDFTRMIGELHLQRYAAMCSLPLSSKLPHRIASFIEEQHTQKAKTYRMVLFDVETTGLNPATDAIVEIALFDPVENTTFHTLVNPQRVITPRTINIHHITNAMVRDAPTMETVAPSIGEYLRLDKASYNPDEVLLLVGHNVFGVDEPLLRRAMEQHAPDVQMDGVLFCDSLTMLTTLRSDTLARQNAFRMDRQTADALVSSLRLSSLITALRVRPEGEMHRADTDTKALWYVLLHTFGLAGKDPAAQRDALLTYAANTLLRYPSKGCFVATERKNKAVKLRLPGVASAYIKNAKVVAQLQHKAFSEATLAALSAHGVKPADLLLQRQVLQRHVSSFLQPGANGRLAILHPDGCVHQHIDMTATTTSRTISAYPSCQNIPKDDKSSIRRLFISRFGSQGRCLEIDYSQLEIVVLANLCSDANLSKDLNKGVDFHVKRAAFFSGLPYKEIYQGYKRDVPKYVKLRKTAKQFSFQRLYGAGVPLLHKTTGISVKDLTSSIEQENEEYPGIAEFHRVMRAVALRPNNPGLPLCFIAEMPTGLRMSFRTRDVVLNLPPLKNYPIQGYGAELAQMMLGRLFRHFVKEGFYKDRACLTNFVHDSVWIDCHVDVLEQCVADACRILSSVHEYVPKTFPGVKVSVPLHVSASCGVDMCSMQTIKDGDCSFVAKQQKSKVADVEDFLDLSSKSTLSSAVDESMTTFSDEQVEGEEEVVAMEESQQATP</sequence>
<proteinExistence type="predicted"/>
<evidence type="ECO:0000259" key="2">
    <source>
        <dbReference type="SMART" id="SM00479"/>
    </source>
</evidence>
<dbReference type="GO" id="GO:0006261">
    <property type="term" value="P:DNA-templated DNA replication"/>
    <property type="evidence" value="ECO:0007669"/>
    <property type="project" value="InterPro"/>
</dbReference>
<evidence type="ECO:0000256" key="1">
    <source>
        <dbReference type="SAM" id="MobiDB-lite"/>
    </source>
</evidence>
<dbReference type="InterPro" id="IPR001098">
    <property type="entry name" value="DNA-dir_DNA_pol_A_palm_dom"/>
</dbReference>
<dbReference type="Pfam" id="PF00929">
    <property type="entry name" value="RNase_T"/>
    <property type="match status" value="1"/>
</dbReference>
<dbReference type="SUPFAM" id="SSF53098">
    <property type="entry name" value="Ribonuclease H-like"/>
    <property type="match status" value="1"/>
</dbReference>
<dbReference type="InterPro" id="IPR002298">
    <property type="entry name" value="DNA_polymerase_A"/>
</dbReference>
<dbReference type="Gene3D" id="3.30.420.10">
    <property type="entry name" value="Ribonuclease H-like superfamily/Ribonuclease H"/>
    <property type="match status" value="1"/>
</dbReference>
<dbReference type="GO" id="GO:0003677">
    <property type="term" value="F:DNA binding"/>
    <property type="evidence" value="ECO:0007669"/>
    <property type="project" value="InterPro"/>
</dbReference>
<evidence type="ECO:0000313" key="5">
    <source>
        <dbReference type="Proteomes" id="UP000038009"/>
    </source>
</evidence>
<dbReference type="SMART" id="SM00479">
    <property type="entry name" value="EXOIII"/>
    <property type="match status" value="1"/>
</dbReference>
<dbReference type="OMA" id="HQHIDMT"/>
<dbReference type="GO" id="GO:0006302">
    <property type="term" value="P:double-strand break repair"/>
    <property type="evidence" value="ECO:0007669"/>
    <property type="project" value="TreeGrafter"/>
</dbReference>
<dbReference type="Gene3D" id="1.10.150.20">
    <property type="entry name" value="5' to 3' exonuclease, C-terminal subdomain"/>
    <property type="match status" value="1"/>
</dbReference>
<dbReference type="EMBL" id="LJSK01000383">
    <property type="protein sequence ID" value="KPI83403.1"/>
    <property type="molecule type" value="Genomic_DNA"/>
</dbReference>
<protein>
    <submittedName>
        <fullName evidence="4">Mitochondrial DNA polymerase I protein B putative (POLIB)</fullName>
    </submittedName>
</protein>
<dbReference type="InterPro" id="IPR036397">
    <property type="entry name" value="RNaseH_sf"/>
</dbReference>
<name>A0A0N1HTT5_LEPSE</name>
<dbReference type="InterPro" id="IPR043502">
    <property type="entry name" value="DNA/RNA_pol_sf"/>
</dbReference>
<gene>
    <name evidence="4" type="ORF">ABL78_7570</name>
</gene>
<reference evidence="4 5" key="1">
    <citation type="journal article" date="2015" name="PLoS Pathog.">
        <title>Leptomonas seymouri: Adaptations to the Dixenous Life Cycle Analyzed by Genome Sequencing, Transcriptome Profiling and Co-infection with Leishmania donovani.</title>
        <authorList>
            <person name="Kraeva N."/>
            <person name="Butenko A."/>
            <person name="Hlavacova J."/>
            <person name="Kostygov A."/>
            <person name="Myskova J."/>
            <person name="Grybchuk D."/>
            <person name="Lestinova T."/>
            <person name="Votypka J."/>
            <person name="Volf P."/>
            <person name="Opperdoes F."/>
            <person name="Flegontov P."/>
            <person name="Lukes J."/>
            <person name="Yurchenko V."/>
        </authorList>
    </citation>
    <scope>NUCLEOTIDE SEQUENCE [LARGE SCALE GENOMIC DNA]</scope>
    <source>
        <strain evidence="4 5">ATCC 30220</strain>
    </source>
</reference>
<feature type="region of interest" description="Disordered" evidence="1">
    <location>
        <begin position="1384"/>
        <end position="1412"/>
    </location>
</feature>
<organism evidence="4 5">
    <name type="scientific">Leptomonas seymouri</name>
    <dbReference type="NCBI Taxonomy" id="5684"/>
    <lineage>
        <taxon>Eukaryota</taxon>
        <taxon>Discoba</taxon>
        <taxon>Euglenozoa</taxon>
        <taxon>Kinetoplastea</taxon>
        <taxon>Metakinetoplastina</taxon>
        <taxon>Trypanosomatida</taxon>
        <taxon>Trypanosomatidae</taxon>
        <taxon>Leishmaniinae</taxon>
        <taxon>Leptomonas</taxon>
    </lineage>
</organism>
<dbReference type="PANTHER" id="PTHR10133">
    <property type="entry name" value="DNA POLYMERASE I"/>
    <property type="match status" value="1"/>
</dbReference>
<keyword evidence="5" id="KW-1185">Reference proteome</keyword>
<dbReference type="InterPro" id="IPR013520">
    <property type="entry name" value="Ribonucl_H"/>
</dbReference>
<accession>A0A0N1HTT5</accession>
<feature type="domain" description="Exonuclease" evidence="2">
    <location>
        <begin position="741"/>
        <end position="936"/>
    </location>
</feature>
<dbReference type="VEuPathDB" id="TriTrypDB:Lsey_0383_0090"/>
<evidence type="ECO:0000259" key="3">
    <source>
        <dbReference type="SMART" id="SM00482"/>
    </source>
</evidence>